<name>A0A3A8QQX7_9BACT</name>
<sequence>MTHPHVLVVGAGIAGPSLAGWLSRQGWRVTVVERARALRTGGQAVDFRGPVHRAVLERMGLWEAIHERRTRLGAQALVDTTGRTVAELPALMMSGDVELQRGDLCQLLFERTREQVEYRFGDSPTALHETPQAVEVEFEQHAAERFDLVVGADGLRSNVRSRVFGVNERHLRHHGFRVVGCTLPNVLGLRQRGVIYSEPGRGVCVTSARAEDEARALFVFTGAPLRPHEHSPDAAREAVSKAFAGAGWRTAQLLEALRGAEDLYFDAISSVRLPRYSHGRVVLLGDAAWGGTLGGQGTPLAMVGAYVLAGELLANPGAHAQAFARFEARLRPYATKCQGGASHVGGFFAPRTRAGLFLRNHIYGLLTTKPLERVFEKLVTHAATGFMLPEYADAFSSPGHFQTGAQGKA</sequence>
<dbReference type="GO" id="GO:0071949">
    <property type="term" value="F:FAD binding"/>
    <property type="evidence" value="ECO:0007669"/>
    <property type="project" value="InterPro"/>
</dbReference>
<dbReference type="PANTHER" id="PTHR46865">
    <property type="entry name" value="OXIDOREDUCTASE-RELATED"/>
    <property type="match status" value="1"/>
</dbReference>
<dbReference type="RefSeq" id="WP_120641488.1">
    <property type="nucleotide sequence ID" value="NZ_RAWB01000004.1"/>
</dbReference>
<evidence type="ECO:0000259" key="1">
    <source>
        <dbReference type="Pfam" id="PF01494"/>
    </source>
</evidence>
<keyword evidence="3" id="KW-1185">Reference proteome</keyword>
<organism evidence="2 3">
    <name type="scientific">Corallococcus llansteffanensis</name>
    <dbReference type="NCBI Taxonomy" id="2316731"/>
    <lineage>
        <taxon>Bacteria</taxon>
        <taxon>Pseudomonadati</taxon>
        <taxon>Myxococcota</taxon>
        <taxon>Myxococcia</taxon>
        <taxon>Myxococcales</taxon>
        <taxon>Cystobacterineae</taxon>
        <taxon>Myxococcaceae</taxon>
        <taxon>Corallococcus</taxon>
    </lineage>
</organism>
<dbReference type="InterPro" id="IPR036188">
    <property type="entry name" value="FAD/NAD-bd_sf"/>
</dbReference>
<dbReference type="SUPFAM" id="SSF51905">
    <property type="entry name" value="FAD/NAD(P)-binding domain"/>
    <property type="match status" value="1"/>
</dbReference>
<protein>
    <submittedName>
        <fullName evidence="2">FAD-dependent oxidoreductase</fullName>
    </submittedName>
</protein>
<reference evidence="3" key="1">
    <citation type="submission" date="2018-09" db="EMBL/GenBank/DDBJ databases">
        <authorList>
            <person name="Livingstone P.G."/>
            <person name="Whitworth D.E."/>
        </authorList>
    </citation>
    <scope>NUCLEOTIDE SEQUENCE [LARGE SCALE GENOMIC DNA]</scope>
    <source>
        <strain evidence="3">CA051B</strain>
    </source>
</reference>
<evidence type="ECO:0000313" key="2">
    <source>
        <dbReference type="EMBL" id="RKH68765.1"/>
    </source>
</evidence>
<dbReference type="PRINTS" id="PR00420">
    <property type="entry name" value="RNGMNOXGNASE"/>
</dbReference>
<dbReference type="Gene3D" id="3.50.50.60">
    <property type="entry name" value="FAD/NAD(P)-binding domain"/>
    <property type="match status" value="1"/>
</dbReference>
<gene>
    <name evidence="2" type="ORF">D7V93_00815</name>
</gene>
<dbReference type="Gene3D" id="3.30.9.10">
    <property type="entry name" value="D-Amino Acid Oxidase, subunit A, domain 2"/>
    <property type="match status" value="1"/>
</dbReference>
<dbReference type="PANTHER" id="PTHR46865:SF2">
    <property type="entry name" value="MONOOXYGENASE"/>
    <property type="match status" value="1"/>
</dbReference>
<dbReference type="Proteomes" id="UP000272888">
    <property type="component" value="Unassembled WGS sequence"/>
</dbReference>
<proteinExistence type="predicted"/>
<dbReference type="AlphaFoldDB" id="A0A3A8QQX7"/>
<comment type="caution">
    <text evidence="2">The sequence shown here is derived from an EMBL/GenBank/DDBJ whole genome shotgun (WGS) entry which is preliminary data.</text>
</comment>
<dbReference type="Pfam" id="PF01494">
    <property type="entry name" value="FAD_binding_3"/>
    <property type="match status" value="1"/>
</dbReference>
<dbReference type="InterPro" id="IPR002938">
    <property type="entry name" value="FAD-bd"/>
</dbReference>
<feature type="domain" description="FAD-binding" evidence="1">
    <location>
        <begin position="5"/>
        <end position="317"/>
    </location>
</feature>
<evidence type="ECO:0000313" key="3">
    <source>
        <dbReference type="Proteomes" id="UP000272888"/>
    </source>
</evidence>
<dbReference type="EMBL" id="RAWB01000004">
    <property type="protein sequence ID" value="RKH68765.1"/>
    <property type="molecule type" value="Genomic_DNA"/>
</dbReference>
<dbReference type="InterPro" id="IPR051704">
    <property type="entry name" value="FAD_aromatic-hydroxylase"/>
</dbReference>
<accession>A0A3A8QQX7</accession>